<dbReference type="RefSeq" id="WP_377772497.1">
    <property type="nucleotide sequence ID" value="NZ_JBHUHO010000030.1"/>
</dbReference>
<evidence type="ECO:0000313" key="2">
    <source>
        <dbReference type="Proteomes" id="UP001597362"/>
    </source>
</evidence>
<evidence type="ECO:0000313" key="1">
    <source>
        <dbReference type="EMBL" id="MFD2116385.1"/>
    </source>
</evidence>
<name>A0ABW4YL67_9BACL</name>
<protein>
    <submittedName>
        <fullName evidence="1">Uncharacterized protein</fullName>
    </submittedName>
</protein>
<accession>A0ABW4YL67</accession>
<organism evidence="1 2">
    <name type="scientific">Paenibacillus yanchengensis</name>
    <dbReference type="NCBI Taxonomy" id="2035833"/>
    <lineage>
        <taxon>Bacteria</taxon>
        <taxon>Bacillati</taxon>
        <taxon>Bacillota</taxon>
        <taxon>Bacilli</taxon>
        <taxon>Bacillales</taxon>
        <taxon>Paenibacillaceae</taxon>
        <taxon>Paenibacillus</taxon>
    </lineage>
</organism>
<comment type="caution">
    <text evidence="1">The sequence shown here is derived from an EMBL/GenBank/DDBJ whole genome shotgun (WGS) entry which is preliminary data.</text>
</comment>
<keyword evidence="2" id="KW-1185">Reference proteome</keyword>
<dbReference type="Proteomes" id="UP001597362">
    <property type="component" value="Unassembled WGS sequence"/>
</dbReference>
<sequence>MSREQLAADALAAGQAAKHNLRWMDKHPERVNQNKRDGMEVYLNNMIRFSEIEMKNARRAGRASLRNNLKNLLKSIVAFETKASNTGKEKGDRHDIRSTS</sequence>
<proteinExistence type="predicted"/>
<reference evidence="2" key="1">
    <citation type="journal article" date="2019" name="Int. J. Syst. Evol. Microbiol.">
        <title>The Global Catalogue of Microorganisms (GCM) 10K type strain sequencing project: providing services to taxonomists for standard genome sequencing and annotation.</title>
        <authorList>
            <consortium name="The Broad Institute Genomics Platform"/>
            <consortium name="The Broad Institute Genome Sequencing Center for Infectious Disease"/>
            <person name="Wu L."/>
            <person name="Ma J."/>
        </authorList>
    </citation>
    <scope>NUCLEOTIDE SEQUENCE [LARGE SCALE GENOMIC DNA]</scope>
    <source>
        <strain evidence="2">GH52</strain>
    </source>
</reference>
<dbReference type="EMBL" id="JBHUHO010000030">
    <property type="protein sequence ID" value="MFD2116385.1"/>
    <property type="molecule type" value="Genomic_DNA"/>
</dbReference>
<gene>
    <name evidence="1" type="ORF">ACFSJH_11695</name>
</gene>